<evidence type="ECO:0000313" key="1">
    <source>
        <dbReference type="EMBL" id="EYE97594.1"/>
    </source>
</evidence>
<reference evidence="2" key="1">
    <citation type="journal article" date="2014" name="Nat. Commun.">
        <title>Genomic adaptations of the halophilic Dead Sea filamentous fungus Eurotium rubrum.</title>
        <authorList>
            <person name="Kis-Papo T."/>
            <person name="Weig A.R."/>
            <person name="Riley R."/>
            <person name="Persoh D."/>
            <person name="Salamov A."/>
            <person name="Sun H."/>
            <person name="Lipzen A."/>
            <person name="Wasser S.P."/>
            <person name="Rambold G."/>
            <person name="Grigoriev I.V."/>
            <person name="Nevo E."/>
        </authorList>
    </citation>
    <scope>NUCLEOTIDE SEQUENCE [LARGE SCALE GENOMIC DNA]</scope>
    <source>
        <strain evidence="2">CBS 135680</strain>
    </source>
</reference>
<name>A0A017SLV9_ASPRC</name>
<dbReference type="RefSeq" id="XP_040641282.1">
    <property type="nucleotide sequence ID" value="XM_040787510.1"/>
</dbReference>
<accession>A0A017SLV9</accession>
<organism evidence="1 2">
    <name type="scientific">Aspergillus ruber (strain CBS 135680)</name>
    <dbReference type="NCBI Taxonomy" id="1388766"/>
    <lineage>
        <taxon>Eukaryota</taxon>
        <taxon>Fungi</taxon>
        <taxon>Dikarya</taxon>
        <taxon>Ascomycota</taxon>
        <taxon>Pezizomycotina</taxon>
        <taxon>Eurotiomycetes</taxon>
        <taxon>Eurotiomycetidae</taxon>
        <taxon>Eurotiales</taxon>
        <taxon>Aspergillaceae</taxon>
        <taxon>Aspergillus</taxon>
        <taxon>Aspergillus subgen. Aspergillus</taxon>
    </lineage>
</organism>
<gene>
    <name evidence="1" type="ORF">EURHEDRAFT_549786</name>
</gene>
<protein>
    <submittedName>
        <fullName evidence="1">Uncharacterized protein</fullName>
    </submittedName>
</protein>
<keyword evidence="2" id="KW-1185">Reference proteome</keyword>
<dbReference type="AlphaFoldDB" id="A0A017SLV9"/>
<dbReference type="EMBL" id="KK088415">
    <property type="protein sequence ID" value="EYE97594.1"/>
    <property type="molecule type" value="Genomic_DNA"/>
</dbReference>
<dbReference type="Proteomes" id="UP000019804">
    <property type="component" value="Unassembled WGS sequence"/>
</dbReference>
<dbReference type="GeneID" id="63702634"/>
<dbReference type="HOGENOM" id="CLU_2014795_0_0_1"/>
<sequence>MPCSCHKCLGIRGSGVQPSMSAHCSCPRIRCSRGIPFDLVQLIDIIKNRRGTQMALRLARMSKYGPGRVNSQAQNNLDLRQGSAIKSQPKVCQVSEKTTVLIVFHSYPAILYTPYYLNSRSMD</sequence>
<evidence type="ECO:0000313" key="2">
    <source>
        <dbReference type="Proteomes" id="UP000019804"/>
    </source>
</evidence>
<dbReference type="OrthoDB" id="2117718at2759"/>
<proteinExistence type="predicted"/>